<sequence>METYDLAELVITQGPQSWNLAFARAKLMIVSEYGTRLWYIDVDGITDAELLNRFADSEEIGVDARFTTIGGRLMEGEGFFHPNPQHHAAAIRGNGQLEGYVIPQGSA</sequence>
<evidence type="ECO:0000313" key="1">
    <source>
        <dbReference type="EMBL" id="TFE28113.1"/>
    </source>
</evidence>
<dbReference type="RefSeq" id="WP_135151623.1">
    <property type="nucleotide sequence ID" value="NZ_SOMN01000007.1"/>
</dbReference>
<comment type="caution">
    <text evidence="1">The sequence shown here is derived from an EMBL/GenBank/DDBJ whole genome shotgun (WGS) entry which is preliminary data.</text>
</comment>
<dbReference type="OrthoDB" id="2678890at2"/>
<evidence type="ECO:0000313" key="2">
    <source>
        <dbReference type="Proteomes" id="UP000297900"/>
    </source>
</evidence>
<dbReference type="AlphaFoldDB" id="A0A4Y8M2N9"/>
<proteinExistence type="predicted"/>
<gene>
    <name evidence="1" type="ORF">E2980_07800</name>
</gene>
<reference evidence="1 2" key="1">
    <citation type="submission" date="2019-03" db="EMBL/GenBank/DDBJ databases">
        <title>Cohnella endophytica sp. nov., a novel endophytic bacterium isolated from bark of Sonneratia apetala.</title>
        <authorList>
            <person name="Tuo L."/>
        </authorList>
    </citation>
    <scope>NUCLEOTIDE SEQUENCE [LARGE SCALE GENOMIC DNA]</scope>
    <source>
        <strain evidence="1 2">CCTCC AB 208254</strain>
    </source>
</reference>
<name>A0A4Y8M2N9_9BACL</name>
<dbReference type="EMBL" id="SOMN01000007">
    <property type="protein sequence ID" value="TFE28113.1"/>
    <property type="molecule type" value="Genomic_DNA"/>
</dbReference>
<protein>
    <submittedName>
        <fullName evidence="1">Uncharacterized protein</fullName>
    </submittedName>
</protein>
<keyword evidence="2" id="KW-1185">Reference proteome</keyword>
<organism evidence="1 2">
    <name type="scientific">Cohnella luojiensis</name>
    <dbReference type="NCBI Taxonomy" id="652876"/>
    <lineage>
        <taxon>Bacteria</taxon>
        <taxon>Bacillati</taxon>
        <taxon>Bacillota</taxon>
        <taxon>Bacilli</taxon>
        <taxon>Bacillales</taxon>
        <taxon>Paenibacillaceae</taxon>
        <taxon>Cohnella</taxon>
    </lineage>
</organism>
<accession>A0A4Y8M2N9</accession>
<dbReference type="Proteomes" id="UP000297900">
    <property type="component" value="Unassembled WGS sequence"/>
</dbReference>